<keyword evidence="2" id="KW-1185">Reference proteome</keyword>
<sequence length="206" mass="23373">MPLDWELNHVLREEVKTKLREVEKGYIEEELERSQNTKLKWEVIRSCIPRRETTQQVYTRDLKEVADEFNQFFTSVGAWASEPSRSLLNIHNLVPLLVIVPDNEISEVDKFCFHPVSGREIQKIVMSLPSNKAPGHNKVSTSVLKDALLCILPILIVIVNHSLLTSVFPSAWKKSEVVPLLKEGDHNIANNNCPVSLLPVASKVCE</sequence>
<reference evidence="1 2" key="1">
    <citation type="journal article" date="2018" name="Sci. Rep.">
        <title>Comparative analysis of the Pocillopora damicornis genome highlights role of immune system in coral evolution.</title>
        <authorList>
            <person name="Cunning R."/>
            <person name="Bay R.A."/>
            <person name="Gillette P."/>
            <person name="Baker A.C."/>
            <person name="Traylor-Knowles N."/>
        </authorList>
    </citation>
    <scope>NUCLEOTIDE SEQUENCE [LARGE SCALE GENOMIC DNA]</scope>
    <source>
        <strain evidence="1">RSMAS</strain>
        <tissue evidence="1">Whole animal</tissue>
    </source>
</reference>
<evidence type="ECO:0000313" key="2">
    <source>
        <dbReference type="Proteomes" id="UP000275408"/>
    </source>
</evidence>
<dbReference type="AlphaFoldDB" id="A0A3M6VC38"/>
<organism evidence="1 2">
    <name type="scientific">Pocillopora damicornis</name>
    <name type="common">Cauliflower coral</name>
    <name type="synonym">Millepora damicornis</name>
    <dbReference type="NCBI Taxonomy" id="46731"/>
    <lineage>
        <taxon>Eukaryota</taxon>
        <taxon>Metazoa</taxon>
        <taxon>Cnidaria</taxon>
        <taxon>Anthozoa</taxon>
        <taxon>Hexacorallia</taxon>
        <taxon>Scleractinia</taxon>
        <taxon>Astrocoeniina</taxon>
        <taxon>Pocilloporidae</taxon>
        <taxon>Pocillopora</taxon>
    </lineage>
</organism>
<gene>
    <name evidence="1" type="ORF">pdam_00025170</name>
</gene>
<dbReference type="OrthoDB" id="5960351at2759"/>
<dbReference type="PANTHER" id="PTHR47510">
    <property type="entry name" value="REVERSE TRANSCRIPTASE DOMAIN-CONTAINING PROTEIN"/>
    <property type="match status" value="1"/>
</dbReference>
<evidence type="ECO:0000313" key="1">
    <source>
        <dbReference type="EMBL" id="RMX61578.1"/>
    </source>
</evidence>
<proteinExistence type="predicted"/>
<accession>A0A3M6VC38</accession>
<dbReference type="PANTHER" id="PTHR47510:SF3">
    <property type="entry name" value="ENDO_EXONUCLEASE_PHOSPHATASE DOMAIN-CONTAINING PROTEIN"/>
    <property type="match status" value="1"/>
</dbReference>
<dbReference type="Proteomes" id="UP000275408">
    <property type="component" value="Unassembled WGS sequence"/>
</dbReference>
<comment type="caution">
    <text evidence="1">The sequence shown here is derived from an EMBL/GenBank/DDBJ whole genome shotgun (WGS) entry which is preliminary data.</text>
</comment>
<name>A0A3M6VC38_POCDA</name>
<dbReference type="EMBL" id="RCHS01000001">
    <property type="protein sequence ID" value="RMX61578.1"/>
    <property type="molecule type" value="Genomic_DNA"/>
</dbReference>
<evidence type="ECO:0008006" key="3">
    <source>
        <dbReference type="Google" id="ProtNLM"/>
    </source>
</evidence>
<protein>
    <recommendedName>
        <fullName evidence="3">Reverse transcriptase domain-containing protein</fullName>
    </recommendedName>
</protein>